<evidence type="ECO:0000313" key="4">
    <source>
        <dbReference type="Proteomes" id="UP000095552"/>
    </source>
</evidence>
<evidence type="ECO:0000313" key="3">
    <source>
        <dbReference type="EMBL" id="OEK07186.1"/>
    </source>
</evidence>
<keyword evidence="1" id="KW-0472">Membrane</keyword>
<keyword evidence="1" id="KW-1133">Transmembrane helix</keyword>
<dbReference type="STRING" id="1563681.BFP71_05910"/>
<keyword evidence="4" id="KW-1185">Reference proteome</keyword>
<organism evidence="3 4">
    <name type="scientific">Roseivirga misakiensis</name>
    <dbReference type="NCBI Taxonomy" id="1563681"/>
    <lineage>
        <taxon>Bacteria</taxon>
        <taxon>Pseudomonadati</taxon>
        <taxon>Bacteroidota</taxon>
        <taxon>Cytophagia</taxon>
        <taxon>Cytophagales</taxon>
        <taxon>Roseivirgaceae</taxon>
        <taxon>Roseivirga</taxon>
    </lineage>
</organism>
<dbReference type="OrthoDB" id="9767435at2"/>
<dbReference type="RefSeq" id="WP_069834498.1">
    <property type="nucleotide sequence ID" value="NZ_MDGQ01000003.1"/>
</dbReference>
<dbReference type="GO" id="GO:0006355">
    <property type="term" value="P:regulation of DNA-templated transcription"/>
    <property type="evidence" value="ECO:0007669"/>
    <property type="project" value="InterPro"/>
</dbReference>
<dbReference type="InterPro" id="IPR000792">
    <property type="entry name" value="Tscrpt_reg_LuxR_C"/>
</dbReference>
<dbReference type="SMART" id="SM00421">
    <property type="entry name" value="HTH_LUXR"/>
    <property type="match status" value="1"/>
</dbReference>
<dbReference type="Pfam" id="PF00196">
    <property type="entry name" value="GerE"/>
    <property type="match status" value="1"/>
</dbReference>
<evidence type="ECO:0000256" key="1">
    <source>
        <dbReference type="SAM" id="Phobius"/>
    </source>
</evidence>
<dbReference type="Pfam" id="PF13181">
    <property type="entry name" value="TPR_8"/>
    <property type="match status" value="1"/>
</dbReference>
<feature type="transmembrane region" description="Helical" evidence="1">
    <location>
        <begin position="407"/>
        <end position="426"/>
    </location>
</feature>
<evidence type="ECO:0000259" key="2">
    <source>
        <dbReference type="PROSITE" id="PS50043"/>
    </source>
</evidence>
<reference evidence="3 4" key="1">
    <citation type="submission" date="2016-08" db="EMBL/GenBank/DDBJ databases">
        <title>Draft genome of Fabibacter sp. strain SK-8.</title>
        <authorList>
            <person name="Wong S.-K."/>
            <person name="Hamasaki K."/>
            <person name="Yoshizawa S."/>
        </authorList>
    </citation>
    <scope>NUCLEOTIDE SEQUENCE [LARGE SCALE GENOMIC DNA]</scope>
    <source>
        <strain evidence="3 4">SK-8</strain>
    </source>
</reference>
<dbReference type="Gene3D" id="1.10.10.10">
    <property type="entry name" value="Winged helix-like DNA-binding domain superfamily/Winged helix DNA-binding domain"/>
    <property type="match status" value="1"/>
</dbReference>
<gene>
    <name evidence="3" type="ORF">BFP71_05910</name>
</gene>
<dbReference type="InterPro" id="IPR016032">
    <property type="entry name" value="Sig_transdc_resp-reg_C-effctor"/>
</dbReference>
<dbReference type="SMART" id="SM00028">
    <property type="entry name" value="TPR"/>
    <property type="match status" value="5"/>
</dbReference>
<keyword evidence="1" id="KW-0812">Transmembrane</keyword>
<dbReference type="Pfam" id="PF13424">
    <property type="entry name" value="TPR_12"/>
    <property type="match status" value="1"/>
</dbReference>
<dbReference type="GO" id="GO:0003677">
    <property type="term" value="F:DNA binding"/>
    <property type="evidence" value="ECO:0007669"/>
    <property type="project" value="InterPro"/>
</dbReference>
<dbReference type="PROSITE" id="PS50043">
    <property type="entry name" value="HTH_LUXR_2"/>
    <property type="match status" value="1"/>
</dbReference>
<dbReference type="Proteomes" id="UP000095552">
    <property type="component" value="Unassembled WGS sequence"/>
</dbReference>
<feature type="domain" description="HTH luxR-type" evidence="2">
    <location>
        <begin position="528"/>
        <end position="592"/>
    </location>
</feature>
<dbReference type="EMBL" id="MDGQ01000003">
    <property type="protein sequence ID" value="OEK07186.1"/>
    <property type="molecule type" value="Genomic_DNA"/>
</dbReference>
<dbReference type="PANTHER" id="PTHR10098">
    <property type="entry name" value="RAPSYN-RELATED"/>
    <property type="match status" value="1"/>
</dbReference>
<accession>A0A1E5T764</accession>
<proteinExistence type="predicted"/>
<dbReference type="AlphaFoldDB" id="A0A1E5T764"/>
<protein>
    <recommendedName>
        <fullName evidence="2">HTH luxR-type domain-containing protein</fullName>
    </recommendedName>
</protein>
<sequence length="592" mass="68326">MRASQIRIFIFFIYTLSLLQLISFPIRAQRPVDSLRNVVKEGNGSSRIDAIITLAGFRKDVDIKEAESLIRQSLKLSDSLHYNQGKVKSWLILATIASRQNNFTKTDSLINLSMSLANEEDDRHGLTSALLAKGVLNIRKGKYDEAIQNHIEGLAIAELIGDGDLMQTHTMNIGHIKSRLGLPEEADRYFLESLKIAQNFDLKLRIGQVYLALGVSAYQRGDLESCILNYEKALPVFIAEEDLRSAGTVLNNLGYAYYLKKDFSRANDFYDKSLKNRTQLNDLLGVSRIWLNKARISFEQGDFSTAWRLNKRALTIAREIKDTKREMEVLHFMVTIYEKEGKLEEALDALRTYNQLKEVVDKKANQQKVAELSAQFDLERKENELSTTRQEVALLEQKEELLTTRQFLLATVVVVLILMMTLLWLYQRGKVKRARLDEAMYKKQLGHELALKNEELKSHADLLVNQSSLIMSFKEQLAELGERRENLIPSKRIEEIVNYLERRSEDYMTWQQFRLKFEESFPRFTSTLIELVPSLTPNEIDISMLIKINLANKEIAQILNISYDAVKKSIQRMYKKINLNSPEELRVYILKI</sequence>
<comment type="caution">
    <text evidence="3">The sequence shown here is derived from an EMBL/GenBank/DDBJ whole genome shotgun (WGS) entry which is preliminary data.</text>
</comment>
<dbReference type="InterPro" id="IPR019734">
    <property type="entry name" value="TPR_rpt"/>
</dbReference>
<dbReference type="Gene3D" id="1.25.40.10">
    <property type="entry name" value="Tetratricopeptide repeat domain"/>
    <property type="match status" value="2"/>
</dbReference>
<dbReference type="SUPFAM" id="SSF46894">
    <property type="entry name" value="C-terminal effector domain of the bipartite response regulators"/>
    <property type="match status" value="1"/>
</dbReference>
<name>A0A1E5T764_9BACT</name>
<dbReference type="InterPro" id="IPR011990">
    <property type="entry name" value="TPR-like_helical_dom_sf"/>
</dbReference>
<dbReference type="InterPro" id="IPR036388">
    <property type="entry name" value="WH-like_DNA-bd_sf"/>
</dbReference>
<dbReference type="SUPFAM" id="SSF48452">
    <property type="entry name" value="TPR-like"/>
    <property type="match status" value="2"/>
</dbReference>